<dbReference type="PANTHER" id="PTHR24305:SF166">
    <property type="entry name" value="CYTOCHROME P450 12A4, MITOCHONDRIAL-RELATED"/>
    <property type="match status" value="1"/>
</dbReference>
<keyword evidence="7 9" id="KW-0408">Iron</keyword>
<evidence type="ECO:0000256" key="7">
    <source>
        <dbReference type="ARBA" id="ARBA00023004"/>
    </source>
</evidence>
<evidence type="ECO:0000256" key="9">
    <source>
        <dbReference type="PIRSR" id="PIRSR602401-1"/>
    </source>
</evidence>
<gene>
    <name evidence="11" type="ORF">BD410DRAFT_742883</name>
</gene>
<evidence type="ECO:0000313" key="12">
    <source>
        <dbReference type="Proteomes" id="UP000294933"/>
    </source>
</evidence>
<dbReference type="GO" id="GO:0016705">
    <property type="term" value="F:oxidoreductase activity, acting on paired donors, with incorporation or reduction of molecular oxygen"/>
    <property type="evidence" value="ECO:0007669"/>
    <property type="project" value="InterPro"/>
</dbReference>
<keyword evidence="8 10" id="KW-0503">Monooxygenase</keyword>
<sequence>MDHILVLAILASLFSWLVYSLFVRPRSSPLRGLPGPDPTMKFLGFGGHLNSHLNVMTSKRTHEENVRKYGKSYRIKGIGNWEDRLITTDPVAMAHVLNRTLDYEKPWQSRRVITRLIGEGMLAAEGQVHKRMRRVGTPAFSIQNMRALIPVVFSKAHELKDKWTEIIKNEQSAASEKGSVVPAGSVLDVCKWISRATFDVIGLAGFDYNFSAIQNESNELFLAYKEMFEVAVSQAVGFKELVIIYFPWIERIFPDYKTRTIKKSQEIIYRVGRELVQDKKKRIMEGERTGKDLLSLLLKSNMSKDIDPAQRISDDDILNNINTFFFAGSDTSSLALTWAILILAEHPHIQKRLRAELLTIANPTDADGGDLSTSTSLHELYATIDELPYLNNVVRETLRVVPPVHSSLRMATKDDEIPTAEAVRMRDGSLRWGIRIQKGELVHIPVESMNVDTGVWGKNACEFVPERWDNLPEAVLEQPGLYANLLTFSAGPRSCIGMRFSIIEMKTFLYVLLTSFTFTREPTVRICPANVVLTRPFVVGKYKEGSQCPLIVTPYVPGSDDATVE</sequence>
<dbReference type="AlphaFoldDB" id="A0A4Y7QF33"/>
<dbReference type="InterPro" id="IPR017972">
    <property type="entry name" value="Cyt_P450_CS"/>
</dbReference>
<accession>A0A4Y7QF33</accession>
<evidence type="ECO:0000256" key="8">
    <source>
        <dbReference type="ARBA" id="ARBA00023033"/>
    </source>
</evidence>
<dbReference type="InterPro" id="IPR001128">
    <property type="entry name" value="Cyt_P450"/>
</dbReference>
<organism evidence="11 12">
    <name type="scientific">Rickenella mellea</name>
    <dbReference type="NCBI Taxonomy" id="50990"/>
    <lineage>
        <taxon>Eukaryota</taxon>
        <taxon>Fungi</taxon>
        <taxon>Dikarya</taxon>
        <taxon>Basidiomycota</taxon>
        <taxon>Agaricomycotina</taxon>
        <taxon>Agaricomycetes</taxon>
        <taxon>Hymenochaetales</taxon>
        <taxon>Rickenellaceae</taxon>
        <taxon>Rickenella</taxon>
    </lineage>
</organism>
<dbReference type="EMBL" id="ML170162">
    <property type="protein sequence ID" value="TDL26273.1"/>
    <property type="molecule type" value="Genomic_DNA"/>
</dbReference>
<keyword evidence="12" id="KW-1185">Reference proteome</keyword>
<protein>
    <submittedName>
        <fullName evidence="11">Cytochrome P450</fullName>
    </submittedName>
</protein>
<evidence type="ECO:0000256" key="6">
    <source>
        <dbReference type="ARBA" id="ARBA00023002"/>
    </source>
</evidence>
<dbReference type="Proteomes" id="UP000294933">
    <property type="component" value="Unassembled WGS sequence"/>
</dbReference>
<dbReference type="PRINTS" id="PR00463">
    <property type="entry name" value="EP450I"/>
</dbReference>
<name>A0A4Y7QF33_9AGAM</name>
<comment type="cofactor">
    <cofactor evidence="1 9">
        <name>heme</name>
        <dbReference type="ChEBI" id="CHEBI:30413"/>
    </cofactor>
</comment>
<evidence type="ECO:0000256" key="5">
    <source>
        <dbReference type="ARBA" id="ARBA00022723"/>
    </source>
</evidence>
<keyword evidence="5 9" id="KW-0479">Metal-binding</keyword>
<dbReference type="InterPro" id="IPR002401">
    <property type="entry name" value="Cyt_P450_E_grp-I"/>
</dbReference>
<dbReference type="PROSITE" id="PS00086">
    <property type="entry name" value="CYTOCHROME_P450"/>
    <property type="match status" value="1"/>
</dbReference>
<dbReference type="VEuPathDB" id="FungiDB:BD410DRAFT_742883"/>
<comment type="similarity">
    <text evidence="3 10">Belongs to the cytochrome P450 family.</text>
</comment>
<keyword evidence="6 10" id="KW-0560">Oxidoreductase</keyword>
<evidence type="ECO:0000256" key="2">
    <source>
        <dbReference type="ARBA" id="ARBA00005179"/>
    </source>
</evidence>
<keyword evidence="4 9" id="KW-0349">Heme</keyword>
<dbReference type="PANTHER" id="PTHR24305">
    <property type="entry name" value="CYTOCHROME P450"/>
    <property type="match status" value="1"/>
</dbReference>
<dbReference type="OrthoDB" id="1470350at2759"/>
<evidence type="ECO:0000256" key="1">
    <source>
        <dbReference type="ARBA" id="ARBA00001971"/>
    </source>
</evidence>
<proteinExistence type="inferred from homology"/>
<dbReference type="SUPFAM" id="SSF48264">
    <property type="entry name" value="Cytochrome P450"/>
    <property type="match status" value="1"/>
</dbReference>
<evidence type="ECO:0000256" key="10">
    <source>
        <dbReference type="RuleBase" id="RU000461"/>
    </source>
</evidence>
<dbReference type="GO" id="GO:0005506">
    <property type="term" value="F:iron ion binding"/>
    <property type="evidence" value="ECO:0007669"/>
    <property type="project" value="InterPro"/>
</dbReference>
<feature type="binding site" description="axial binding residue" evidence="9">
    <location>
        <position position="495"/>
    </location>
    <ligand>
        <name>heme</name>
        <dbReference type="ChEBI" id="CHEBI:30413"/>
    </ligand>
    <ligandPart>
        <name>Fe</name>
        <dbReference type="ChEBI" id="CHEBI:18248"/>
    </ligandPart>
</feature>
<dbReference type="InterPro" id="IPR050121">
    <property type="entry name" value="Cytochrome_P450_monoxygenase"/>
</dbReference>
<dbReference type="Gene3D" id="1.10.630.10">
    <property type="entry name" value="Cytochrome P450"/>
    <property type="match status" value="1"/>
</dbReference>
<dbReference type="PRINTS" id="PR00385">
    <property type="entry name" value="P450"/>
</dbReference>
<dbReference type="GO" id="GO:0020037">
    <property type="term" value="F:heme binding"/>
    <property type="evidence" value="ECO:0007669"/>
    <property type="project" value="InterPro"/>
</dbReference>
<evidence type="ECO:0000313" key="11">
    <source>
        <dbReference type="EMBL" id="TDL26273.1"/>
    </source>
</evidence>
<dbReference type="GO" id="GO:0004497">
    <property type="term" value="F:monooxygenase activity"/>
    <property type="evidence" value="ECO:0007669"/>
    <property type="project" value="UniProtKB-KW"/>
</dbReference>
<dbReference type="InterPro" id="IPR036396">
    <property type="entry name" value="Cyt_P450_sf"/>
</dbReference>
<dbReference type="STRING" id="50990.A0A4Y7QF33"/>
<dbReference type="CDD" id="cd11069">
    <property type="entry name" value="CYP_FUM15-like"/>
    <property type="match status" value="1"/>
</dbReference>
<dbReference type="Pfam" id="PF00067">
    <property type="entry name" value="p450"/>
    <property type="match status" value="1"/>
</dbReference>
<evidence type="ECO:0000256" key="4">
    <source>
        <dbReference type="ARBA" id="ARBA00022617"/>
    </source>
</evidence>
<evidence type="ECO:0000256" key="3">
    <source>
        <dbReference type="ARBA" id="ARBA00010617"/>
    </source>
</evidence>
<comment type="pathway">
    <text evidence="2">Secondary metabolite biosynthesis.</text>
</comment>
<reference evidence="11 12" key="1">
    <citation type="submission" date="2018-06" db="EMBL/GenBank/DDBJ databases">
        <title>A transcriptomic atlas of mushroom development highlights an independent origin of complex multicellularity.</title>
        <authorList>
            <consortium name="DOE Joint Genome Institute"/>
            <person name="Krizsan K."/>
            <person name="Almasi E."/>
            <person name="Merenyi Z."/>
            <person name="Sahu N."/>
            <person name="Viragh M."/>
            <person name="Koszo T."/>
            <person name="Mondo S."/>
            <person name="Kiss B."/>
            <person name="Balint B."/>
            <person name="Kues U."/>
            <person name="Barry K."/>
            <person name="Hegedus J.C."/>
            <person name="Henrissat B."/>
            <person name="Johnson J."/>
            <person name="Lipzen A."/>
            <person name="Ohm R."/>
            <person name="Nagy I."/>
            <person name="Pangilinan J."/>
            <person name="Yan J."/>
            <person name="Xiong Y."/>
            <person name="Grigoriev I.V."/>
            <person name="Hibbett D.S."/>
            <person name="Nagy L.G."/>
        </authorList>
    </citation>
    <scope>NUCLEOTIDE SEQUENCE [LARGE SCALE GENOMIC DNA]</scope>
    <source>
        <strain evidence="11 12">SZMC22713</strain>
    </source>
</reference>